<proteinExistence type="predicted"/>
<reference evidence="2" key="1">
    <citation type="journal article" date="2022" name="bioRxiv">
        <title>Sequencing and chromosome-scale assembly of the giantPleurodeles waltlgenome.</title>
        <authorList>
            <person name="Brown T."/>
            <person name="Elewa A."/>
            <person name="Iarovenko S."/>
            <person name="Subramanian E."/>
            <person name="Araus A.J."/>
            <person name="Petzold A."/>
            <person name="Susuki M."/>
            <person name="Suzuki K.-i.T."/>
            <person name="Hayashi T."/>
            <person name="Toyoda A."/>
            <person name="Oliveira C."/>
            <person name="Osipova E."/>
            <person name="Leigh N.D."/>
            <person name="Simon A."/>
            <person name="Yun M.H."/>
        </authorList>
    </citation>
    <scope>NUCLEOTIDE SEQUENCE</scope>
    <source>
        <strain evidence="2">20211129_DDA</strain>
        <tissue evidence="2">Liver</tissue>
    </source>
</reference>
<gene>
    <name evidence="2" type="ORF">NDU88_007015</name>
</gene>
<organism evidence="2 3">
    <name type="scientific">Pleurodeles waltl</name>
    <name type="common">Iberian ribbed newt</name>
    <dbReference type="NCBI Taxonomy" id="8319"/>
    <lineage>
        <taxon>Eukaryota</taxon>
        <taxon>Metazoa</taxon>
        <taxon>Chordata</taxon>
        <taxon>Craniata</taxon>
        <taxon>Vertebrata</taxon>
        <taxon>Euteleostomi</taxon>
        <taxon>Amphibia</taxon>
        <taxon>Batrachia</taxon>
        <taxon>Caudata</taxon>
        <taxon>Salamandroidea</taxon>
        <taxon>Salamandridae</taxon>
        <taxon>Pleurodelinae</taxon>
        <taxon>Pleurodeles</taxon>
    </lineage>
</organism>
<dbReference type="EMBL" id="JANPWB010000012">
    <property type="protein sequence ID" value="KAJ1118828.1"/>
    <property type="molecule type" value="Genomic_DNA"/>
</dbReference>
<sequence length="146" mass="14860">MEWGYTGEGAGMSSPRGKDLSHILEWSDEAEQDVEEDGITLKVRPPTRTYGGLKRVGGGLGGFSAGSSDSDEVGGKGGAGGTLGGGPDKGLVINDSLGILQGERSGSEDGDPGELLTGSALWEEEKAGPVQLAGLNLYAVGGRVRK</sequence>
<accession>A0AAV7NZQ8</accession>
<comment type="caution">
    <text evidence="2">The sequence shown here is derived from an EMBL/GenBank/DDBJ whole genome shotgun (WGS) entry which is preliminary data.</text>
</comment>
<dbReference type="AlphaFoldDB" id="A0AAV7NZQ8"/>
<dbReference type="Proteomes" id="UP001066276">
    <property type="component" value="Chromosome 8"/>
</dbReference>
<evidence type="ECO:0000256" key="1">
    <source>
        <dbReference type="SAM" id="MobiDB-lite"/>
    </source>
</evidence>
<keyword evidence="3" id="KW-1185">Reference proteome</keyword>
<feature type="compositionally biased region" description="Gly residues" evidence="1">
    <location>
        <begin position="75"/>
        <end position="88"/>
    </location>
</feature>
<evidence type="ECO:0000313" key="3">
    <source>
        <dbReference type="Proteomes" id="UP001066276"/>
    </source>
</evidence>
<protein>
    <submittedName>
        <fullName evidence="2">Uncharacterized protein</fullName>
    </submittedName>
</protein>
<name>A0AAV7NZQ8_PLEWA</name>
<feature type="region of interest" description="Disordered" evidence="1">
    <location>
        <begin position="59"/>
        <end position="88"/>
    </location>
</feature>
<evidence type="ECO:0000313" key="2">
    <source>
        <dbReference type="EMBL" id="KAJ1118828.1"/>
    </source>
</evidence>